<gene>
    <name evidence="9" type="ordered locus">SAR116_1948</name>
</gene>
<feature type="transmembrane region" description="Helical" evidence="8">
    <location>
        <begin position="42"/>
        <end position="59"/>
    </location>
</feature>
<feature type="transmembrane region" description="Helical" evidence="8">
    <location>
        <begin position="177"/>
        <end position="196"/>
    </location>
</feature>
<dbReference type="KEGG" id="apb:SAR116_1948"/>
<keyword evidence="2" id="KW-1003">Cell membrane</keyword>
<dbReference type="GO" id="GO:0009103">
    <property type="term" value="P:lipopolysaccharide biosynthetic process"/>
    <property type="evidence" value="ECO:0007669"/>
    <property type="project" value="TreeGrafter"/>
</dbReference>
<dbReference type="PANTHER" id="PTHR22926:SF3">
    <property type="entry name" value="UNDECAPRENYL-PHOSPHATE ALPHA-N-ACETYLGLUCOSAMINYL 1-PHOSPHATE TRANSFERASE"/>
    <property type="match status" value="1"/>
</dbReference>
<feature type="transmembrane region" description="Helical" evidence="8">
    <location>
        <begin position="315"/>
        <end position="332"/>
    </location>
</feature>
<evidence type="ECO:0000313" key="9">
    <source>
        <dbReference type="EMBL" id="ADE40191.1"/>
    </source>
</evidence>
<organism evidence="9 10">
    <name type="scientific">Puniceispirillum marinum (strain IMCC1322)</name>
    <dbReference type="NCBI Taxonomy" id="488538"/>
    <lineage>
        <taxon>Bacteria</taxon>
        <taxon>Pseudomonadati</taxon>
        <taxon>Pseudomonadota</taxon>
        <taxon>Alphaproteobacteria</taxon>
        <taxon>Candidatus Puniceispirillales</taxon>
        <taxon>Candidatus Puniceispirillaceae</taxon>
        <taxon>Candidatus Puniceispirillum</taxon>
    </lineage>
</organism>
<dbReference type="GO" id="GO:0071555">
    <property type="term" value="P:cell wall organization"/>
    <property type="evidence" value="ECO:0007669"/>
    <property type="project" value="TreeGrafter"/>
</dbReference>
<dbReference type="GO" id="GO:0005886">
    <property type="term" value="C:plasma membrane"/>
    <property type="evidence" value="ECO:0007669"/>
    <property type="project" value="UniProtKB-SubCell"/>
</dbReference>
<name>D5BMZ8_PUNMI</name>
<evidence type="ECO:0000256" key="1">
    <source>
        <dbReference type="ARBA" id="ARBA00004651"/>
    </source>
</evidence>
<accession>D5BMZ8</accession>
<feature type="binding site" evidence="7">
    <location>
        <position position="147"/>
    </location>
    <ligand>
        <name>Mg(2+)</name>
        <dbReference type="ChEBI" id="CHEBI:18420"/>
    </ligand>
</feature>
<feature type="binding site" evidence="7">
    <location>
        <position position="207"/>
    </location>
    <ligand>
        <name>Mg(2+)</name>
        <dbReference type="ChEBI" id="CHEBI:18420"/>
    </ligand>
</feature>
<dbReference type="RefSeq" id="WP_013046818.1">
    <property type="nucleotide sequence ID" value="NC_014010.1"/>
</dbReference>
<proteinExistence type="predicted"/>
<dbReference type="GO" id="GO:0016780">
    <property type="term" value="F:phosphotransferase activity, for other substituted phosphate groups"/>
    <property type="evidence" value="ECO:0007669"/>
    <property type="project" value="InterPro"/>
</dbReference>
<keyword evidence="7" id="KW-0479">Metal-binding</keyword>
<feature type="transmembrane region" description="Helical" evidence="8">
    <location>
        <begin position="152"/>
        <end position="171"/>
    </location>
</feature>
<dbReference type="eggNOG" id="COG0472">
    <property type="taxonomic scope" value="Bacteria"/>
</dbReference>
<dbReference type="GO" id="GO:0046872">
    <property type="term" value="F:metal ion binding"/>
    <property type="evidence" value="ECO:0007669"/>
    <property type="project" value="UniProtKB-KW"/>
</dbReference>
<evidence type="ECO:0000256" key="6">
    <source>
        <dbReference type="ARBA" id="ARBA00023136"/>
    </source>
</evidence>
<evidence type="ECO:0000256" key="5">
    <source>
        <dbReference type="ARBA" id="ARBA00022989"/>
    </source>
</evidence>
<keyword evidence="3 9" id="KW-0808">Transferase</keyword>
<feature type="transmembrane region" description="Helical" evidence="8">
    <location>
        <begin position="65"/>
        <end position="83"/>
    </location>
</feature>
<dbReference type="CDD" id="cd06912">
    <property type="entry name" value="GT_MraY_like"/>
    <property type="match status" value="1"/>
</dbReference>
<keyword evidence="7" id="KW-0460">Magnesium</keyword>
<sequence length="349" mass="37423">MGLIFSAIITLIIVQTAPLHARFTADTNAGPQKIHQHSTPRIGGVAIFISMVMIGFLGVFDANPILPVVIGAAIPVFLGGLLEDVKGRVSPRLRLLLAIISGACFVYLSGFTITRVSFAPMDAMLAVPVIAAGFTIFTITLFANAVNIIDGLNGLSIGTSVLIAGAVATVAGGVGDIELMTISMVFAASVLGVVLFNFPKGKIFVGDGGAYFMGAFVAFLLIMLPERNEAVSPFMSLLLVIYPSYELVRSTIRRLIASDSQALQPDQKHLHSLVYQYYVQRDKEGFLNSNARAGLTMLIFPLFTSLWAFVSISSAEYALVGILIFVAGYEILSRQFYDVSKKSKDNIVG</sequence>
<comment type="subcellular location">
    <subcellularLocation>
        <location evidence="1">Cell membrane</location>
        <topology evidence="1">Multi-pass membrane protein</topology>
    </subcellularLocation>
</comment>
<comment type="cofactor">
    <cofactor evidence="7">
        <name>Mg(2+)</name>
        <dbReference type="ChEBI" id="CHEBI:18420"/>
    </cofactor>
</comment>
<dbReference type="PANTHER" id="PTHR22926">
    <property type="entry name" value="PHOSPHO-N-ACETYLMURAMOYL-PENTAPEPTIDE-TRANSFERASE"/>
    <property type="match status" value="1"/>
</dbReference>
<keyword evidence="6 8" id="KW-0472">Membrane</keyword>
<dbReference type="EMBL" id="CP001751">
    <property type="protein sequence ID" value="ADE40191.1"/>
    <property type="molecule type" value="Genomic_DNA"/>
</dbReference>
<keyword evidence="10" id="KW-1185">Reference proteome</keyword>
<evidence type="ECO:0000256" key="3">
    <source>
        <dbReference type="ARBA" id="ARBA00022679"/>
    </source>
</evidence>
<dbReference type="Proteomes" id="UP000007460">
    <property type="component" value="Chromosome"/>
</dbReference>
<evidence type="ECO:0000256" key="4">
    <source>
        <dbReference type="ARBA" id="ARBA00022692"/>
    </source>
</evidence>
<dbReference type="AlphaFoldDB" id="D5BMZ8"/>
<dbReference type="Pfam" id="PF00953">
    <property type="entry name" value="Glycos_transf_4"/>
    <property type="match status" value="1"/>
</dbReference>
<dbReference type="STRING" id="488538.SAR116_1948"/>
<feature type="transmembrane region" description="Helical" evidence="8">
    <location>
        <begin position="203"/>
        <end position="224"/>
    </location>
</feature>
<evidence type="ECO:0000256" key="8">
    <source>
        <dbReference type="SAM" id="Phobius"/>
    </source>
</evidence>
<feature type="transmembrane region" description="Helical" evidence="8">
    <location>
        <begin position="95"/>
        <end position="113"/>
    </location>
</feature>
<feature type="transmembrane region" description="Helical" evidence="8">
    <location>
        <begin position="125"/>
        <end position="145"/>
    </location>
</feature>
<evidence type="ECO:0000313" key="10">
    <source>
        <dbReference type="Proteomes" id="UP000007460"/>
    </source>
</evidence>
<protein>
    <submittedName>
        <fullName evidence="9">Putative glycosyl transferase, family 4</fullName>
        <ecNumber evidence="9">2.7.8.-</ecNumber>
    </submittedName>
</protein>
<dbReference type="EC" id="2.7.8.-" evidence="9"/>
<keyword evidence="4 8" id="KW-0812">Transmembrane</keyword>
<keyword evidence="5 8" id="KW-1133">Transmembrane helix</keyword>
<evidence type="ECO:0000256" key="7">
    <source>
        <dbReference type="PIRSR" id="PIRSR600715-1"/>
    </source>
</evidence>
<dbReference type="InterPro" id="IPR000715">
    <property type="entry name" value="Glycosyl_transferase_4"/>
</dbReference>
<dbReference type="HOGENOM" id="CLU_023982_5_0_5"/>
<reference evidence="9 10" key="1">
    <citation type="journal article" date="2010" name="J. Bacteriol.">
        <title>Complete genome sequence of "Candidatus Puniceispirillum marinum" IMCC1322, a representative of the SAR116 clade in the Alphaproteobacteria.</title>
        <authorList>
            <person name="Oh H.M."/>
            <person name="Kwon K.K."/>
            <person name="Kang I."/>
            <person name="Kang S.G."/>
            <person name="Lee J.H."/>
            <person name="Kim S.J."/>
            <person name="Cho J.C."/>
        </authorList>
    </citation>
    <scope>NUCLEOTIDE SEQUENCE [LARGE SCALE GENOMIC DNA]</scope>
    <source>
        <strain evidence="9 10">IMCC1322</strain>
    </source>
</reference>
<dbReference type="GO" id="GO:0044038">
    <property type="term" value="P:cell wall macromolecule biosynthetic process"/>
    <property type="evidence" value="ECO:0007669"/>
    <property type="project" value="TreeGrafter"/>
</dbReference>
<evidence type="ECO:0000256" key="2">
    <source>
        <dbReference type="ARBA" id="ARBA00022475"/>
    </source>
</evidence>